<reference evidence="4" key="2">
    <citation type="journal article" date="2019" name="Int. J. Syst. Evol. Microbiol.">
        <title>The Global Catalogue of Microorganisms (GCM) 10K type strain sequencing project: providing services to taxonomists for standard genome sequencing and annotation.</title>
        <authorList>
            <consortium name="The Broad Institute Genomics Platform"/>
            <consortium name="The Broad Institute Genome Sequencing Center for Infectious Disease"/>
            <person name="Wu L."/>
            <person name="Ma J."/>
        </authorList>
    </citation>
    <scope>NUCLEOTIDE SEQUENCE [LARGE SCALE GENOMIC DNA]</scope>
    <source>
        <strain evidence="4">JCM 10667</strain>
    </source>
</reference>
<dbReference type="EMBL" id="BAAAHD010000067">
    <property type="protein sequence ID" value="GAA0588837.1"/>
    <property type="molecule type" value="Genomic_DNA"/>
</dbReference>
<evidence type="ECO:0000313" key="3">
    <source>
        <dbReference type="Proteomes" id="UP000549343"/>
    </source>
</evidence>
<evidence type="ECO:0000313" key="4">
    <source>
        <dbReference type="Proteomes" id="UP001501427"/>
    </source>
</evidence>
<dbReference type="EMBL" id="JACHMV010000001">
    <property type="protein sequence ID" value="MBB4772284.1"/>
    <property type="molecule type" value="Genomic_DNA"/>
</dbReference>
<reference evidence="1" key="4">
    <citation type="submission" date="2023-12" db="EMBL/GenBank/DDBJ databases">
        <authorList>
            <person name="Sun Q."/>
            <person name="Inoue M."/>
        </authorList>
    </citation>
    <scope>NUCLEOTIDE SEQUENCE</scope>
    <source>
        <strain evidence="1">JCM 10667</strain>
    </source>
</reference>
<comment type="caution">
    <text evidence="2">The sequence shown here is derived from an EMBL/GenBank/DDBJ whole genome shotgun (WGS) entry which is preliminary data.</text>
</comment>
<dbReference type="Pfam" id="PF18143">
    <property type="entry name" value="HAD_SAK_2"/>
    <property type="match status" value="1"/>
</dbReference>
<name>A0A7W7I879_9ACTN</name>
<sequence length="166" mass="18802">MIPGATDRPLIFLDVDGPLIPLSSRPPGHRTFRDEELSGYGNPLLHRLDPDDGQRLLALNCELVWATTWMADANEVISPLLGLPELAVVEWPDTDEDPPHGLHWKTEPITEWAAGRPFIWLDDELTEADRQWVASHHGCRALLHRVDPHTGLTKADYSLIRRWLAE</sequence>
<proteinExistence type="predicted"/>
<evidence type="ECO:0000313" key="2">
    <source>
        <dbReference type="EMBL" id="MBB4772284.1"/>
    </source>
</evidence>
<dbReference type="RefSeq" id="WP_229808684.1">
    <property type="nucleotide sequence ID" value="NZ_BAAAHD010000067.1"/>
</dbReference>
<reference evidence="1" key="1">
    <citation type="journal article" date="2014" name="Int. J. Syst. Evol. Microbiol.">
        <title>Complete genome of a new Firmicutes species belonging to the dominant human colonic microbiota ('Ruminococcus bicirculans') reveals two chromosomes and a selective capacity to utilize plant glucans.</title>
        <authorList>
            <consortium name="NISC Comparative Sequencing Program"/>
            <person name="Wegmann U."/>
            <person name="Louis P."/>
            <person name="Goesmann A."/>
            <person name="Henrissat B."/>
            <person name="Duncan S.H."/>
            <person name="Flint H.J."/>
        </authorList>
    </citation>
    <scope>NUCLEOTIDE SEQUENCE</scope>
    <source>
        <strain evidence="1">JCM 10667</strain>
    </source>
</reference>
<dbReference type="Proteomes" id="UP001501427">
    <property type="component" value="Unassembled WGS sequence"/>
</dbReference>
<dbReference type="AlphaFoldDB" id="A0A7W7I879"/>
<accession>A0A7W7I879</accession>
<gene>
    <name evidence="2" type="ORF">F4557_000702</name>
    <name evidence="1" type="ORF">GCM10009546_59030</name>
</gene>
<evidence type="ECO:0000313" key="1">
    <source>
        <dbReference type="EMBL" id="GAA0588837.1"/>
    </source>
</evidence>
<reference evidence="2 3" key="3">
    <citation type="submission" date="2020-08" db="EMBL/GenBank/DDBJ databases">
        <title>Sequencing the genomes of 1000 actinobacteria strains.</title>
        <authorList>
            <person name="Klenk H.-P."/>
        </authorList>
    </citation>
    <scope>NUCLEOTIDE SEQUENCE [LARGE SCALE GENOMIC DNA]</scope>
    <source>
        <strain evidence="2 3">DSM 44772</strain>
    </source>
</reference>
<organism evidence="2 3">
    <name type="scientific">Actinomadura livida</name>
    <dbReference type="NCBI Taxonomy" id="79909"/>
    <lineage>
        <taxon>Bacteria</taxon>
        <taxon>Bacillati</taxon>
        <taxon>Actinomycetota</taxon>
        <taxon>Actinomycetes</taxon>
        <taxon>Streptosporangiales</taxon>
        <taxon>Thermomonosporaceae</taxon>
        <taxon>Actinomadura</taxon>
    </lineage>
</organism>
<keyword evidence="4" id="KW-1185">Reference proteome</keyword>
<protein>
    <submittedName>
        <fullName evidence="1">HAD domain-containing protein</fullName>
    </submittedName>
</protein>
<dbReference type="Proteomes" id="UP000549343">
    <property type="component" value="Unassembled WGS sequence"/>
</dbReference>